<comment type="caution">
    <text evidence="1">The sequence shown here is derived from an EMBL/GenBank/DDBJ whole genome shotgun (WGS) entry which is preliminary data.</text>
</comment>
<evidence type="ECO:0000313" key="1">
    <source>
        <dbReference type="EMBL" id="CDH23231.1"/>
    </source>
</evidence>
<proteinExistence type="predicted"/>
<sequence>MNTLPDFLELDSTIVIQLDLDVDDSLIIDSVKRLLPIWRKDLGIEPLEKPISSSWEVLRNKILNYKIIPLLDLLIWEKKTKNKITNGVLAVTLYPDGEFDSINIAQTIKPFLEKILSFYSIEKIRREVSNN</sequence>
<reference evidence="1" key="1">
    <citation type="submission" date="2013-07" db="EMBL/GenBank/DDBJ databases">
        <title>Sub-species coevolution in mutualistic symbiosis.</title>
        <authorList>
            <person name="Murfin K."/>
            <person name="Klassen J."/>
            <person name="Lee M."/>
            <person name="Forst S."/>
            <person name="Stock P."/>
            <person name="Goodrich-Blair H."/>
        </authorList>
    </citation>
    <scope>NUCLEOTIDE SEQUENCE [LARGE SCALE GENOMIC DNA]</scope>
    <source>
        <strain evidence="1">Kraussei Becker Underwood</strain>
    </source>
</reference>
<dbReference type="Proteomes" id="UP000028493">
    <property type="component" value="Unassembled WGS sequence"/>
</dbReference>
<gene>
    <name evidence="1" type="ORF">XBKB1_1590006</name>
</gene>
<dbReference type="EMBL" id="CBSZ010000067">
    <property type="protein sequence ID" value="CDH23231.1"/>
    <property type="molecule type" value="Genomic_DNA"/>
</dbReference>
<evidence type="ECO:0000313" key="2">
    <source>
        <dbReference type="Proteomes" id="UP000028493"/>
    </source>
</evidence>
<name>A0A077PR84_XENBV</name>
<dbReference type="InterPro" id="IPR045664">
    <property type="entry name" value="DUF6387"/>
</dbReference>
<protein>
    <submittedName>
        <fullName evidence="1">Uncharacterized protein</fullName>
    </submittedName>
</protein>
<dbReference type="Pfam" id="PF19924">
    <property type="entry name" value="DUF6387"/>
    <property type="match status" value="1"/>
</dbReference>
<organism evidence="1 2">
    <name type="scientific">Xenorhabdus bovienii str. kraussei Becker Underwood</name>
    <dbReference type="NCBI Taxonomy" id="1398204"/>
    <lineage>
        <taxon>Bacteria</taxon>
        <taxon>Pseudomonadati</taxon>
        <taxon>Pseudomonadota</taxon>
        <taxon>Gammaproteobacteria</taxon>
        <taxon>Enterobacterales</taxon>
        <taxon>Morganellaceae</taxon>
        <taxon>Xenorhabdus</taxon>
    </lineage>
</organism>
<dbReference type="AlphaFoldDB" id="A0A077PR84"/>
<accession>A0A077PR84</accession>
<dbReference type="RefSeq" id="WP_051875941.1">
    <property type="nucleotide sequence ID" value="NZ_CAWLXS010000155.1"/>
</dbReference>
<dbReference type="HOGENOM" id="CLU_1926768_0_0_6"/>